<comment type="caution">
    <text evidence="1">The sequence shown here is derived from an EMBL/GenBank/DDBJ whole genome shotgun (WGS) entry which is preliminary data.</text>
</comment>
<evidence type="ECO:0000313" key="2">
    <source>
        <dbReference type="Proteomes" id="UP000683360"/>
    </source>
</evidence>
<protein>
    <submittedName>
        <fullName evidence="1">Uncharacterized protein</fullName>
    </submittedName>
</protein>
<dbReference type="PANTHER" id="PTHR14187:SF5">
    <property type="entry name" value="HEAT SHOCK 70 KDA PROTEIN 12A"/>
    <property type="match status" value="1"/>
</dbReference>
<proteinExistence type="predicted"/>
<dbReference type="Proteomes" id="UP000683360">
    <property type="component" value="Unassembled WGS sequence"/>
</dbReference>
<gene>
    <name evidence="1" type="ORF">MEDL_8801</name>
</gene>
<dbReference type="PANTHER" id="PTHR14187">
    <property type="entry name" value="ALPHA KINASE/ELONGATION FACTOR 2 KINASE"/>
    <property type="match status" value="1"/>
</dbReference>
<organism evidence="1 2">
    <name type="scientific">Mytilus edulis</name>
    <name type="common">Blue mussel</name>
    <dbReference type="NCBI Taxonomy" id="6550"/>
    <lineage>
        <taxon>Eukaryota</taxon>
        <taxon>Metazoa</taxon>
        <taxon>Spiralia</taxon>
        <taxon>Lophotrochozoa</taxon>
        <taxon>Mollusca</taxon>
        <taxon>Bivalvia</taxon>
        <taxon>Autobranchia</taxon>
        <taxon>Pteriomorphia</taxon>
        <taxon>Mytilida</taxon>
        <taxon>Mytiloidea</taxon>
        <taxon>Mytilidae</taxon>
        <taxon>Mytilinae</taxon>
        <taxon>Mytilus</taxon>
    </lineage>
</organism>
<evidence type="ECO:0000313" key="1">
    <source>
        <dbReference type="EMBL" id="CAG2193695.1"/>
    </source>
</evidence>
<sequence>MTECSRVLVMSVTIHQRPGIDRLKLAIHGLEDDDVHWVVTVPAIWNEQARQFMIEASAKAGIEKENLTLALEPECAAMYCRYLAMDKKEHGDNMEIKAFDENAKFMVVDLGGQKIIVGEVVTQYEVVLKAKSRWANLEMYTTKDDKPRTIIDNDHFTKIGSIIVKLPQFKRESILILTISYDETEFKVVATDKNTGRCFVGTCRFLEKESN</sequence>
<dbReference type="SUPFAM" id="SSF53067">
    <property type="entry name" value="Actin-like ATPase domain"/>
    <property type="match status" value="1"/>
</dbReference>
<dbReference type="AlphaFoldDB" id="A0A8S3QDZ4"/>
<name>A0A8S3QDZ4_MYTED</name>
<keyword evidence="2" id="KW-1185">Reference proteome</keyword>
<accession>A0A8S3QDZ4</accession>
<reference evidence="1" key="1">
    <citation type="submission" date="2021-03" db="EMBL/GenBank/DDBJ databases">
        <authorList>
            <person name="Bekaert M."/>
        </authorList>
    </citation>
    <scope>NUCLEOTIDE SEQUENCE</scope>
</reference>
<dbReference type="OrthoDB" id="6135436at2759"/>
<dbReference type="InterPro" id="IPR043129">
    <property type="entry name" value="ATPase_NBD"/>
</dbReference>
<dbReference type="Gene3D" id="3.30.420.40">
    <property type="match status" value="1"/>
</dbReference>
<dbReference type="EMBL" id="CAJPWZ010000464">
    <property type="protein sequence ID" value="CAG2193695.1"/>
    <property type="molecule type" value="Genomic_DNA"/>
</dbReference>